<proteinExistence type="predicted"/>
<organism evidence="1 2">
    <name type="scientific">Catharanthus roseus</name>
    <name type="common">Madagascar periwinkle</name>
    <name type="synonym">Vinca rosea</name>
    <dbReference type="NCBI Taxonomy" id="4058"/>
    <lineage>
        <taxon>Eukaryota</taxon>
        <taxon>Viridiplantae</taxon>
        <taxon>Streptophyta</taxon>
        <taxon>Embryophyta</taxon>
        <taxon>Tracheophyta</taxon>
        <taxon>Spermatophyta</taxon>
        <taxon>Magnoliopsida</taxon>
        <taxon>eudicotyledons</taxon>
        <taxon>Gunneridae</taxon>
        <taxon>Pentapetalae</taxon>
        <taxon>asterids</taxon>
        <taxon>lamiids</taxon>
        <taxon>Gentianales</taxon>
        <taxon>Apocynaceae</taxon>
        <taxon>Rauvolfioideae</taxon>
        <taxon>Vinceae</taxon>
        <taxon>Catharanthinae</taxon>
        <taxon>Catharanthus</taxon>
    </lineage>
</organism>
<keyword evidence="2" id="KW-1185">Reference proteome</keyword>
<accession>A0ACC0AT32</accession>
<evidence type="ECO:0000313" key="1">
    <source>
        <dbReference type="EMBL" id="KAI5664138.1"/>
    </source>
</evidence>
<protein>
    <submittedName>
        <fullName evidence="1">Uncharacterized protein</fullName>
    </submittedName>
</protein>
<dbReference type="EMBL" id="CM044705">
    <property type="protein sequence ID" value="KAI5664138.1"/>
    <property type="molecule type" value="Genomic_DNA"/>
</dbReference>
<sequence>MTQLGLKTIKLNMKDDLHHVQQALEGLEEQLSCLAKGVKDLRREEEAILEQTWEQNVESLFYSYGVKEEEKFYSVLKSFSYEVNVWWYCKGENRRRMGAQPIKTWSLMKQSLRSRFGVGNQASKVKELPNATIEAKEVIEIHVEKETSKEEPCCIISGKNIEIKEKERVEEKERLVERSCNFNSISIISKESEHFECSKEKESEIEKSERVKENECFIKKQESEKKSKEKKEIVVLEKSDEVNFYANETNSSFASECLCVHNFEDSRKNGGGKLAYKSIKTINFFPSNSYLSFEIYFKEIKLFSLKLLDGVDDERSKEGKKQSLPSTVGSTLPSVSFIEIFSSNPLVKREDSWEEMDSKSSLVGFTSCGIRSNLSLSLLIELLDNSVGLEAVKVFNALTMHGWKNNRGENHDSYIFYAETRLGARIGYVDRSFERVPKKETRKEENYENIDERFHSRRGNVKITRLSCVSFPFYRSGLDYIRAYKRRKRAGFNTWSGLKGSLSDKFGVGMKG</sequence>
<dbReference type="Proteomes" id="UP001060085">
    <property type="component" value="Linkage Group LG05"/>
</dbReference>
<gene>
    <name evidence="1" type="ORF">M9H77_23461</name>
</gene>
<evidence type="ECO:0000313" key="2">
    <source>
        <dbReference type="Proteomes" id="UP001060085"/>
    </source>
</evidence>
<reference evidence="2" key="1">
    <citation type="journal article" date="2023" name="Nat. Plants">
        <title>Single-cell RNA sequencing provides a high-resolution roadmap for understanding the multicellular compartmentation of specialized metabolism.</title>
        <authorList>
            <person name="Sun S."/>
            <person name="Shen X."/>
            <person name="Li Y."/>
            <person name="Li Y."/>
            <person name="Wang S."/>
            <person name="Li R."/>
            <person name="Zhang H."/>
            <person name="Shen G."/>
            <person name="Guo B."/>
            <person name="Wei J."/>
            <person name="Xu J."/>
            <person name="St-Pierre B."/>
            <person name="Chen S."/>
            <person name="Sun C."/>
        </authorList>
    </citation>
    <scope>NUCLEOTIDE SEQUENCE [LARGE SCALE GENOMIC DNA]</scope>
</reference>
<name>A0ACC0AT32_CATRO</name>
<comment type="caution">
    <text evidence="1">The sequence shown here is derived from an EMBL/GenBank/DDBJ whole genome shotgun (WGS) entry which is preliminary data.</text>
</comment>